<dbReference type="RefSeq" id="XP_045145553.1">
    <property type="nucleotide sequence ID" value="XM_045289618.1"/>
</dbReference>
<evidence type="ECO:0000313" key="2">
    <source>
        <dbReference type="RefSeq" id="XP_045145553.1"/>
    </source>
</evidence>
<protein>
    <submittedName>
        <fullName evidence="2">Zinc finger protein 280B</fullName>
    </submittedName>
</protein>
<name>A0AC55D1D0_ECHTE</name>
<organism evidence="1 2">
    <name type="scientific">Echinops telfairi</name>
    <name type="common">Lesser hedgehog tenrec</name>
    <dbReference type="NCBI Taxonomy" id="9371"/>
    <lineage>
        <taxon>Eukaryota</taxon>
        <taxon>Metazoa</taxon>
        <taxon>Chordata</taxon>
        <taxon>Craniata</taxon>
        <taxon>Vertebrata</taxon>
        <taxon>Euteleostomi</taxon>
        <taxon>Mammalia</taxon>
        <taxon>Eutheria</taxon>
        <taxon>Afrotheria</taxon>
        <taxon>Tenrecidae</taxon>
        <taxon>Tenrecinae</taxon>
        <taxon>Echinops</taxon>
    </lineage>
</organism>
<reference evidence="2" key="1">
    <citation type="submission" date="2025-08" db="UniProtKB">
        <authorList>
            <consortium name="RefSeq"/>
        </authorList>
    </citation>
    <scope>IDENTIFICATION</scope>
</reference>
<gene>
    <name evidence="2" type="primary">LOC101657277</name>
</gene>
<accession>A0AC55D1D0</accession>
<proteinExistence type="predicted"/>
<keyword evidence="1" id="KW-1185">Reference proteome</keyword>
<evidence type="ECO:0000313" key="1">
    <source>
        <dbReference type="Proteomes" id="UP000694863"/>
    </source>
</evidence>
<sequence length="582" mass="65169">MESSCQEDQDKLEPQNSTREDTPVNDGDADLIFVGVEHVNEDADLIFVGVTSHPRPVVSTILNRVIPGSCSRRKKYSQLSQDPAHRNLQPTRQTTPTAKVVAVSPASSSESRSTDSPIIIEPLSHPGYDKSSPQIEPTRASEVHSPLTRFPGSLQHPGGAVLPVGGVKERPCVPEEVSTSEVNSINPKRPKLSDGNPRGHSSALSLDLSMTENSQQNTSLTGVNTSISYAQNGAPFSRVFPKDKTRFKPVQPDGESREQAKTDFSRLASPTKIFSSQEGNLVMLLDDFYYGQHEGDGQPEEKTHTNFKCLSCLKVLKNVKFMNHMKHHLELEHQRGDSWDSHTTCQHCYRPFLTPIQLQRHIERVHISQEPSSVCKICELSFETDQDLLQHMKDTHKPNEMPYVCQVCKYRSSTFRDVETHFRTCHENTKSLLCPFCLKVFKTASPYMCHYTGHIEKPVHQCSKCRLQFLTFKEKMEHKTRCHQMFKKPKQLEGWPPETKVVIQVTLEALQPGSVEVPSVTVSTSDCEPSPLALNSLPPSSILSTSCKQSRVFPSKSKAPAKPKNTNHTFLDSTKCLAMDES</sequence>
<dbReference type="Proteomes" id="UP000694863">
    <property type="component" value="Unplaced"/>
</dbReference>